<reference evidence="1 2" key="1">
    <citation type="submission" date="2024-08" db="EMBL/GenBank/DDBJ databases">
        <title>Insights into the chromosomal genome structure of Flemingia macrophylla.</title>
        <authorList>
            <person name="Ding Y."/>
            <person name="Zhao Y."/>
            <person name="Bi W."/>
            <person name="Wu M."/>
            <person name="Zhao G."/>
            <person name="Gong Y."/>
            <person name="Li W."/>
            <person name="Zhang P."/>
        </authorList>
    </citation>
    <scope>NUCLEOTIDE SEQUENCE [LARGE SCALE GENOMIC DNA]</scope>
    <source>
        <strain evidence="1">DYQJB</strain>
        <tissue evidence="1">Leaf</tissue>
    </source>
</reference>
<dbReference type="AlphaFoldDB" id="A0ABD1LSP3"/>
<name>A0ABD1LSP3_9FABA</name>
<organism evidence="1 2">
    <name type="scientific">Flemingia macrophylla</name>
    <dbReference type="NCBI Taxonomy" id="520843"/>
    <lineage>
        <taxon>Eukaryota</taxon>
        <taxon>Viridiplantae</taxon>
        <taxon>Streptophyta</taxon>
        <taxon>Embryophyta</taxon>
        <taxon>Tracheophyta</taxon>
        <taxon>Spermatophyta</taxon>
        <taxon>Magnoliopsida</taxon>
        <taxon>eudicotyledons</taxon>
        <taxon>Gunneridae</taxon>
        <taxon>Pentapetalae</taxon>
        <taxon>rosids</taxon>
        <taxon>fabids</taxon>
        <taxon>Fabales</taxon>
        <taxon>Fabaceae</taxon>
        <taxon>Papilionoideae</taxon>
        <taxon>50 kb inversion clade</taxon>
        <taxon>NPAAA clade</taxon>
        <taxon>indigoferoid/millettioid clade</taxon>
        <taxon>Phaseoleae</taxon>
        <taxon>Flemingia</taxon>
    </lineage>
</organism>
<evidence type="ECO:0008006" key="3">
    <source>
        <dbReference type="Google" id="ProtNLM"/>
    </source>
</evidence>
<comment type="caution">
    <text evidence="1">The sequence shown here is derived from an EMBL/GenBank/DDBJ whole genome shotgun (WGS) entry which is preliminary data.</text>
</comment>
<keyword evidence="2" id="KW-1185">Reference proteome</keyword>
<evidence type="ECO:0000313" key="2">
    <source>
        <dbReference type="Proteomes" id="UP001603857"/>
    </source>
</evidence>
<evidence type="ECO:0000313" key="1">
    <source>
        <dbReference type="EMBL" id="KAL2326550.1"/>
    </source>
</evidence>
<protein>
    <recommendedName>
        <fullName evidence="3">Ycf15</fullName>
    </recommendedName>
</protein>
<gene>
    <name evidence="1" type="ORF">Fmac_025608</name>
</gene>
<sequence>MLSALTMVRLVNYFLEKSARKKKIISCPRGMYILKSSLKLNLGGRRNQVPLESDSTRDIDNQETTTSSVPLIKVLSSHRNRHMLL</sequence>
<dbReference type="Proteomes" id="UP001603857">
    <property type="component" value="Unassembled WGS sequence"/>
</dbReference>
<proteinExistence type="predicted"/>
<dbReference type="EMBL" id="JBGMDY010000008">
    <property type="protein sequence ID" value="KAL2326550.1"/>
    <property type="molecule type" value="Genomic_DNA"/>
</dbReference>
<accession>A0ABD1LSP3</accession>